<evidence type="ECO:0000256" key="2">
    <source>
        <dbReference type="ARBA" id="ARBA00022527"/>
    </source>
</evidence>
<dbReference type="InterPro" id="IPR017441">
    <property type="entry name" value="Protein_kinase_ATP_BS"/>
</dbReference>
<dbReference type="Pfam" id="PF08276">
    <property type="entry name" value="PAN_2"/>
    <property type="match status" value="1"/>
</dbReference>
<dbReference type="PANTHER" id="PTHR47976">
    <property type="entry name" value="G-TYPE LECTIN S-RECEPTOR-LIKE SERINE/THREONINE-PROTEIN KINASE SD2-5"/>
    <property type="match status" value="1"/>
</dbReference>
<dbReference type="FunFam" id="1.10.510.10:FF:000237">
    <property type="entry name" value="G-type lectin S-receptor-like serine/threonine-protein kinase"/>
    <property type="match status" value="1"/>
</dbReference>
<dbReference type="Pfam" id="PF07714">
    <property type="entry name" value="PK_Tyr_Ser-Thr"/>
    <property type="match status" value="1"/>
</dbReference>
<evidence type="ECO:0000256" key="15">
    <source>
        <dbReference type="ARBA" id="ARBA00023180"/>
    </source>
</evidence>
<keyword evidence="11 21" id="KW-1133">Transmembrane helix</keyword>
<keyword evidence="2 18" id="KW-0723">Serine/threonine-protein kinase</keyword>
<keyword evidence="6" id="KW-0732">Signal</keyword>
<dbReference type="InterPro" id="IPR024171">
    <property type="entry name" value="SRK-like_kinase"/>
</dbReference>
<dbReference type="Pfam" id="PF01453">
    <property type="entry name" value="B_lectin"/>
    <property type="match status" value="1"/>
</dbReference>
<dbReference type="GO" id="GO:0005524">
    <property type="term" value="F:ATP binding"/>
    <property type="evidence" value="ECO:0007669"/>
    <property type="project" value="UniProtKB-UniRule"/>
</dbReference>
<dbReference type="STRING" id="55188.A0A2H5PC29"/>
<evidence type="ECO:0000256" key="10">
    <source>
        <dbReference type="ARBA" id="ARBA00022840"/>
    </source>
</evidence>
<dbReference type="Gene3D" id="2.90.10.10">
    <property type="entry name" value="Bulb-type lectin domain"/>
    <property type="match status" value="2"/>
</dbReference>
<evidence type="ECO:0000256" key="14">
    <source>
        <dbReference type="ARBA" id="ARBA00023170"/>
    </source>
</evidence>
<keyword evidence="8 18" id="KW-0547">Nucleotide-binding</keyword>
<dbReference type="GO" id="GO:0106310">
    <property type="term" value="F:protein serine kinase activity"/>
    <property type="evidence" value="ECO:0007669"/>
    <property type="project" value="RHEA"/>
</dbReference>
<evidence type="ECO:0000256" key="21">
    <source>
        <dbReference type="SAM" id="Phobius"/>
    </source>
</evidence>
<sequence length="836" mass="93560">MALGARFGAIAARERSPQPPLDSVWPEISDLSFPASLPYFSHLAIAQNNGTVPVGATLTAGTSSSPWLSPSGDFAFGFHQLDEENNTNDLFLLSIFYNKIPEKTVVWYTDNKDQNPAVPRGSQVKLTADQGLVLNDPQGKQVWSSKIDIGTVAVGHMNDTGNFVLASSSSGRLWDSFSNPTDTLLLGQMMETEQGLFSRKSENNFSRGRFQFRLLEDGNLVLNIANLATGFAYDAYYTSGTYDPANSSNSGYRVMFNESGYMYILRRNGGRFDLTTERVVPAADFYYRATLNFDGVFAQYFYPKNGNGNWSVAWSEPENICVNIGGGLGSGACGYNSICTLDSDRRPRCACPKGYSLLDENDRYGSCRPDFELSCWGGGQGYNKELFDFHELKNINWPQSDYERFKPYNEVQCKNTCLSDCFCAAVIFNDGSCWFKKLPLSNGMTDSRIAGKAFIKYKNKGDDPPSVPRPPDPEDKKKSKMMNATGSVLLGSSVFVNFALVCAFVLGFSFIYKKKWIRNSPDDGTIETNLRCFSYKELEGATNNFKEEVGRGSFGIVYKGVIQTRTSTTAVAVKKLDRVFQDGEREFKNEVFVIGQTHHKNLVRLLGFCDEGQNRLLVYEFLNNGTLASFLFGNLKPNWNLRTNIAFQIARGLLYLHEDCRAQIIHCDIKPQNILLDDYYTARISDFGLAKLLTLNQSKTIKTAIRGTKGYVAPEWFRNSKITAKVDVYSFGVLLLEIISCRKSFDIEMGEEYAILTDWAFDCYRNGKLNVLVGEDKEAMNDIECLGKLVMVSIWCIQEDPSLRPTMKKVLQMLEGVVEVSVPPNPYPFSSSMGLY</sequence>
<keyword evidence="4 18" id="KW-0808">Transferase</keyword>
<dbReference type="InterPro" id="IPR003609">
    <property type="entry name" value="Pan_app"/>
</dbReference>
<evidence type="ECO:0000259" key="22">
    <source>
        <dbReference type="PROSITE" id="PS50011"/>
    </source>
</evidence>
<evidence type="ECO:0000256" key="5">
    <source>
        <dbReference type="ARBA" id="ARBA00022692"/>
    </source>
</evidence>
<dbReference type="GO" id="GO:0004674">
    <property type="term" value="F:protein serine/threonine kinase activity"/>
    <property type="evidence" value="ECO:0007669"/>
    <property type="project" value="UniProtKB-KW"/>
</dbReference>
<evidence type="ECO:0000256" key="20">
    <source>
        <dbReference type="SAM" id="MobiDB-lite"/>
    </source>
</evidence>
<evidence type="ECO:0000256" key="3">
    <source>
        <dbReference type="ARBA" id="ARBA00022536"/>
    </source>
</evidence>
<evidence type="ECO:0000256" key="9">
    <source>
        <dbReference type="ARBA" id="ARBA00022777"/>
    </source>
</evidence>
<keyword evidence="15" id="KW-0325">Glycoprotein</keyword>
<evidence type="ECO:0000259" key="23">
    <source>
        <dbReference type="PROSITE" id="PS50927"/>
    </source>
</evidence>
<dbReference type="InterPro" id="IPR051343">
    <property type="entry name" value="G-type_lectin_kinases/EP1-like"/>
</dbReference>
<organism evidence="24 25">
    <name type="scientific">Citrus unshiu</name>
    <name type="common">Satsuma mandarin</name>
    <name type="synonym">Citrus nobilis var. unshiu</name>
    <dbReference type="NCBI Taxonomy" id="55188"/>
    <lineage>
        <taxon>Eukaryota</taxon>
        <taxon>Viridiplantae</taxon>
        <taxon>Streptophyta</taxon>
        <taxon>Embryophyta</taxon>
        <taxon>Tracheophyta</taxon>
        <taxon>Spermatophyta</taxon>
        <taxon>Magnoliopsida</taxon>
        <taxon>eudicotyledons</taxon>
        <taxon>Gunneridae</taxon>
        <taxon>Pentapetalae</taxon>
        <taxon>rosids</taxon>
        <taxon>malvids</taxon>
        <taxon>Sapindales</taxon>
        <taxon>Rutaceae</taxon>
        <taxon>Aurantioideae</taxon>
        <taxon>Citrus</taxon>
    </lineage>
</organism>
<feature type="region of interest" description="Disordered" evidence="20">
    <location>
        <begin position="457"/>
        <end position="480"/>
    </location>
</feature>
<evidence type="ECO:0000256" key="13">
    <source>
        <dbReference type="ARBA" id="ARBA00023157"/>
    </source>
</evidence>
<evidence type="ECO:0000256" key="1">
    <source>
        <dbReference type="ARBA" id="ARBA00004479"/>
    </source>
</evidence>
<gene>
    <name evidence="24" type="ORF">CUMW_122740</name>
</gene>
<feature type="domain" description="Protein kinase" evidence="22">
    <location>
        <begin position="543"/>
        <end position="830"/>
    </location>
</feature>
<dbReference type="SMART" id="SM00108">
    <property type="entry name" value="B_lectin"/>
    <property type="match status" value="1"/>
</dbReference>
<keyword evidence="12 21" id="KW-0472">Membrane</keyword>
<dbReference type="PIRSF" id="PIRSF000641">
    <property type="entry name" value="SRK"/>
    <property type="match status" value="1"/>
</dbReference>
<dbReference type="InterPro" id="IPR000719">
    <property type="entry name" value="Prot_kinase_dom"/>
</dbReference>
<comment type="caution">
    <text evidence="24">The sequence shown here is derived from an EMBL/GenBank/DDBJ whole genome shotgun (WGS) entry which is preliminary data.</text>
</comment>
<evidence type="ECO:0000256" key="18">
    <source>
        <dbReference type="PIRNR" id="PIRNR000641"/>
    </source>
</evidence>
<dbReference type="FunFam" id="2.90.10.10:FF:000013">
    <property type="entry name" value="G-type lectin S-receptor-like serine/threonine-protein kinase LECRK1"/>
    <property type="match status" value="1"/>
</dbReference>
<dbReference type="EMBL" id="BDQV01000057">
    <property type="protein sequence ID" value="GAY49917.1"/>
    <property type="molecule type" value="Genomic_DNA"/>
</dbReference>
<dbReference type="InterPro" id="IPR036426">
    <property type="entry name" value="Bulb-type_lectin_dom_sf"/>
</dbReference>
<evidence type="ECO:0000256" key="12">
    <source>
        <dbReference type="ARBA" id="ARBA00023136"/>
    </source>
</evidence>
<accession>A0A2H5PC29</accession>
<dbReference type="PROSITE" id="PS50927">
    <property type="entry name" value="BULB_LECTIN"/>
    <property type="match status" value="1"/>
</dbReference>
<proteinExistence type="inferred from homology"/>
<dbReference type="SUPFAM" id="SSF51110">
    <property type="entry name" value="alpha-D-mannose-specific plant lectins"/>
    <property type="match status" value="1"/>
</dbReference>
<feature type="transmembrane region" description="Helical" evidence="21">
    <location>
        <begin position="488"/>
        <end position="512"/>
    </location>
</feature>
<evidence type="ECO:0000256" key="7">
    <source>
        <dbReference type="ARBA" id="ARBA00022734"/>
    </source>
</evidence>
<comment type="catalytic activity">
    <reaction evidence="16 18">
        <text>L-threonyl-[protein] + ATP = O-phospho-L-threonyl-[protein] + ADP + H(+)</text>
        <dbReference type="Rhea" id="RHEA:46608"/>
        <dbReference type="Rhea" id="RHEA-COMP:11060"/>
        <dbReference type="Rhea" id="RHEA-COMP:11605"/>
        <dbReference type="ChEBI" id="CHEBI:15378"/>
        <dbReference type="ChEBI" id="CHEBI:30013"/>
        <dbReference type="ChEBI" id="CHEBI:30616"/>
        <dbReference type="ChEBI" id="CHEBI:61977"/>
        <dbReference type="ChEBI" id="CHEBI:456216"/>
        <dbReference type="EC" id="2.7.11.1"/>
    </reaction>
</comment>
<dbReference type="InterPro" id="IPR001480">
    <property type="entry name" value="Bulb-type_lectin_dom"/>
</dbReference>
<dbReference type="GO" id="GO:0030246">
    <property type="term" value="F:carbohydrate binding"/>
    <property type="evidence" value="ECO:0007669"/>
    <property type="project" value="UniProtKB-KW"/>
</dbReference>
<dbReference type="FunFam" id="3.30.200.20:FF:000059">
    <property type="entry name" value="S-receptor-like serine/threonine-protein kinase"/>
    <property type="match status" value="1"/>
</dbReference>
<dbReference type="EC" id="2.7.11.1" evidence="18"/>
<dbReference type="AlphaFoldDB" id="A0A2H5PC29"/>
<comment type="catalytic activity">
    <reaction evidence="17 18">
        <text>L-seryl-[protein] + ATP = O-phospho-L-seryl-[protein] + ADP + H(+)</text>
        <dbReference type="Rhea" id="RHEA:17989"/>
        <dbReference type="Rhea" id="RHEA-COMP:9863"/>
        <dbReference type="Rhea" id="RHEA-COMP:11604"/>
        <dbReference type="ChEBI" id="CHEBI:15378"/>
        <dbReference type="ChEBI" id="CHEBI:29999"/>
        <dbReference type="ChEBI" id="CHEBI:30616"/>
        <dbReference type="ChEBI" id="CHEBI:83421"/>
        <dbReference type="ChEBI" id="CHEBI:456216"/>
        <dbReference type="EC" id="2.7.11.1"/>
    </reaction>
</comment>
<evidence type="ECO:0000256" key="11">
    <source>
        <dbReference type="ARBA" id="ARBA00022989"/>
    </source>
</evidence>
<dbReference type="GO" id="GO:0016020">
    <property type="term" value="C:membrane"/>
    <property type="evidence" value="ECO:0007669"/>
    <property type="project" value="UniProtKB-SubCell"/>
</dbReference>
<keyword evidence="14" id="KW-0675">Receptor</keyword>
<dbReference type="InterPro" id="IPR011009">
    <property type="entry name" value="Kinase-like_dom_sf"/>
</dbReference>
<keyword evidence="5 21" id="KW-0812">Transmembrane</keyword>
<name>A0A2H5PC29_CITUN</name>
<dbReference type="InterPro" id="IPR001245">
    <property type="entry name" value="Ser-Thr/Tyr_kinase_cat_dom"/>
</dbReference>
<keyword evidence="3" id="KW-0245">EGF-like domain</keyword>
<evidence type="ECO:0000256" key="4">
    <source>
        <dbReference type="ARBA" id="ARBA00022679"/>
    </source>
</evidence>
<evidence type="ECO:0000256" key="16">
    <source>
        <dbReference type="ARBA" id="ARBA00047899"/>
    </source>
</evidence>
<evidence type="ECO:0000256" key="19">
    <source>
        <dbReference type="PROSITE-ProRule" id="PRU10141"/>
    </source>
</evidence>
<dbReference type="SMART" id="SM00220">
    <property type="entry name" value="S_TKc"/>
    <property type="match status" value="1"/>
</dbReference>
<feature type="binding site" evidence="19">
    <location>
        <position position="575"/>
    </location>
    <ligand>
        <name>ATP</name>
        <dbReference type="ChEBI" id="CHEBI:30616"/>
    </ligand>
</feature>
<keyword evidence="25" id="KW-1185">Reference proteome</keyword>
<reference evidence="24 25" key="1">
    <citation type="journal article" date="2017" name="Front. Genet.">
        <title>Draft sequencing of the heterozygous diploid genome of Satsuma (Citrus unshiu Marc.) using a hybrid assembly approach.</title>
        <authorList>
            <person name="Shimizu T."/>
            <person name="Tanizawa Y."/>
            <person name="Mochizuki T."/>
            <person name="Nagasaki H."/>
            <person name="Yoshioka T."/>
            <person name="Toyoda A."/>
            <person name="Fujiyama A."/>
            <person name="Kaminuma E."/>
            <person name="Nakamura Y."/>
        </authorList>
    </citation>
    <scope>NUCLEOTIDE SEQUENCE [LARGE SCALE GENOMIC DNA]</scope>
    <source>
        <strain evidence="25">cv. Miyagawa wase</strain>
    </source>
</reference>
<dbReference type="PROSITE" id="PS50011">
    <property type="entry name" value="PROTEIN_KINASE_DOM"/>
    <property type="match status" value="1"/>
</dbReference>
<evidence type="ECO:0000256" key="6">
    <source>
        <dbReference type="ARBA" id="ARBA00022729"/>
    </source>
</evidence>
<keyword evidence="7" id="KW-0430">Lectin</keyword>
<dbReference type="CDD" id="cd01098">
    <property type="entry name" value="PAN_AP_plant"/>
    <property type="match status" value="1"/>
</dbReference>
<evidence type="ECO:0000313" key="25">
    <source>
        <dbReference type="Proteomes" id="UP000236630"/>
    </source>
</evidence>
<evidence type="ECO:0000313" key="24">
    <source>
        <dbReference type="EMBL" id="GAY49917.1"/>
    </source>
</evidence>
<evidence type="ECO:0000256" key="8">
    <source>
        <dbReference type="ARBA" id="ARBA00022741"/>
    </source>
</evidence>
<dbReference type="Proteomes" id="UP000236630">
    <property type="component" value="Unassembled WGS sequence"/>
</dbReference>
<dbReference type="CDD" id="cd14066">
    <property type="entry name" value="STKc_IRAK"/>
    <property type="match status" value="1"/>
</dbReference>
<keyword evidence="10 18" id="KW-0067">ATP-binding</keyword>
<keyword evidence="13" id="KW-1015">Disulfide bond</keyword>
<dbReference type="InterPro" id="IPR008271">
    <property type="entry name" value="Ser/Thr_kinase_AS"/>
</dbReference>
<feature type="domain" description="Bulb-type lectin" evidence="23">
    <location>
        <begin position="49"/>
        <end position="178"/>
    </location>
</feature>
<dbReference type="PROSITE" id="PS00108">
    <property type="entry name" value="PROTEIN_KINASE_ST"/>
    <property type="match status" value="1"/>
</dbReference>
<keyword evidence="9 18" id="KW-0418">Kinase</keyword>
<dbReference type="SUPFAM" id="SSF56112">
    <property type="entry name" value="Protein kinase-like (PK-like)"/>
    <property type="match status" value="1"/>
</dbReference>
<comment type="similarity">
    <text evidence="18">Belongs to the protein kinase superfamily. Ser/Thr protein kinase family.</text>
</comment>
<evidence type="ECO:0000256" key="17">
    <source>
        <dbReference type="ARBA" id="ARBA00048679"/>
    </source>
</evidence>
<dbReference type="PROSITE" id="PS00107">
    <property type="entry name" value="PROTEIN_KINASE_ATP"/>
    <property type="match status" value="1"/>
</dbReference>
<dbReference type="PANTHER" id="PTHR47976:SF15">
    <property type="entry name" value="G-TYPE LECTIN S-RECEPTOR-LIKE SERINE_THREONINE-PROTEIN KINASE RLK1"/>
    <property type="match status" value="1"/>
</dbReference>
<dbReference type="Gene3D" id="1.10.510.10">
    <property type="entry name" value="Transferase(Phosphotransferase) domain 1"/>
    <property type="match status" value="1"/>
</dbReference>
<comment type="subcellular location">
    <subcellularLocation>
        <location evidence="1">Membrane</location>
        <topology evidence="1">Single-pass type I membrane protein</topology>
    </subcellularLocation>
</comment>
<dbReference type="Gene3D" id="3.30.200.20">
    <property type="entry name" value="Phosphorylase Kinase, domain 1"/>
    <property type="match status" value="1"/>
</dbReference>
<protein>
    <recommendedName>
        <fullName evidence="18">Receptor-like serine/threonine-protein kinase</fullName>
        <ecNumber evidence="18">2.7.11.1</ecNumber>
    </recommendedName>
</protein>